<dbReference type="SUPFAM" id="SSF52151">
    <property type="entry name" value="FabD/lysophospholipase-like"/>
    <property type="match status" value="1"/>
</dbReference>
<dbReference type="AlphaFoldDB" id="A0A136PSW8"/>
<dbReference type="InterPro" id="IPR050830">
    <property type="entry name" value="Fungal_FAS"/>
</dbReference>
<accession>A0A136PSW8</accession>
<dbReference type="SMART" id="SM00827">
    <property type="entry name" value="PKS_AT"/>
    <property type="match status" value="1"/>
</dbReference>
<name>A0A136PSW8_9ACTN</name>
<dbReference type="OrthoDB" id="4037841at2"/>
<dbReference type="InterPro" id="IPR001227">
    <property type="entry name" value="Ac_transferase_dom_sf"/>
</dbReference>
<feature type="region of interest" description="Disordered" evidence="2">
    <location>
        <begin position="362"/>
        <end position="398"/>
    </location>
</feature>
<proteinExistence type="predicted"/>
<dbReference type="InterPro" id="IPR016035">
    <property type="entry name" value="Acyl_Trfase/lysoPLipase"/>
</dbReference>
<dbReference type="SUPFAM" id="SSF55048">
    <property type="entry name" value="Probable ACP-binding domain of malonyl-CoA ACP transacylase"/>
    <property type="match status" value="1"/>
</dbReference>
<evidence type="ECO:0000256" key="1">
    <source>
        <dbReference type="ARBA" id="ARBA00022679"/>
    </source>
</evidence>
<dbReference type="RefSeq" id="WP_067364684.1">
    <property type="nucleotide sequence ID" value="NZ_LRQV01000037.1"/>
</dbReference>
<dbReference type="Gene3D" id="3.40.366.10">
    <property type="entry name" value="Malonyl-Coenzyme A Acyl Carrier Protein, domain 2"/>
    <property type="match status" value="2"/>
</dbReference>
<dbReference type="PANTHER" id="PTHR10982:SF21">
    <property type="entry name" value="FATTY ACID SYNTHASE SUBUNIT BETA"/>
    <property type="match status" value="1"/>
</dbReference>
<feature type="domain" description="Malonyl-CoA:ACP transacylase (MAT)" evidence="3">
    <location>
        <begin position="29"/>
        <end position="365"/>
    </location>
</feature>
<evidence type="ECO:0000259" key="3">
    <source>
        <dbReference type="SMART" id="SM00827"/>
    </source>
</evidence>
<dbReference type="GO" id="GO:0016740">
    <property type="term" value="F:transferase activity"/>
    <property type="evidence" value="ECO:0007669"/>
    <property type="project" value="UniProtKB-KW"/>
</dbReference>
<reference evidence="4 5" key="1">
    <citation type="submission" date="2016-01" db="EMBL/GenBank/DDBJ databases">
        <title>Whole genome sequence and analysis of Micromonospora rosaria DSM 803, which can produce antibacterial substance rosamicin.</title>
        <authorList>
            <person name="Yang H."/>
            <person name="He X."/>
            <person name="Zhu D."/>
        </authorList>
    </citation>
    <scope>NUCLEOTIDE SEQUENCE [LARGE SCALE GENOMIC DNA]</scope>
    <source>
        <strain evidence="4 5">DSM 803</strain>
    </source>
</reference>
<protein>
    <recommendedName>
        <fullName evidence="3">Malonyl-CoA:ACP transacylase (MAT) domain-containing protein</fullName>
    </recommendedName>
</protein>
<comment type="caution">
    <text evidence="4">The sequence shown here is derived from an EMBL/GenBank/DDBJ whole genome shotgun (WGS) entry which is preliminary data.</text>
</comment>
<dbReference type="InterPro" id="IPR016036">
    <property type="entry name" value="Malonyl_transacylase_ACP-bd"/>
</dbReference>
<evidence type="ECO:0000313" key="4">
    <source>
        <dbReference type="EMBL" id="KXK61591.1"/>
    </source>
</evidence>
<sequence length="398" mass="41655">MLLFDGLGGATGNLLPALRGLRAGPENAAFFDTVFRALDEVADHLDPAERDRFGPAGLALRRWLDPGSPTPAGLPPNSVAEGICLHVHQACLLQPTRPADPGTVAALGHSVGLLAALLAGFRLRRPDEFLATAAACLRLVAVTLIRGQQAADGPPPTAEALAGYQSQRGAPPGPMAALTGLTDPELRALLTGHQGAGGPLVVGLANAARAHVLSGPTAALLDFHRAHADGFARTGVTWVFLHNTIPFHSPALAPAARRVTRDRALIGELPGGDRLRLPVYATDAPRDLREAPDLVTEFLDQVLVRPIGWEAVIRYAVTDSAADRILDHGPGAAARRYAKECLRDHSRRIRFESVPQFSAAGVRGGQRAMSALSGPGRTTQGNGSGPVRAVPGNHRPGG</sequence>
<dbReference type="EMBL" id="LRQV01000037">
    <property type="protein sequence ID" value="KXK61591.1"/>
    <property type="molecule type" value="Genomic_DNA"/>
</dbReference>
<organism evidence="4 5">
    <name type="scientific">Micromonospora rosaria</name>
    <dbReference type="NCBI Taxonomy" id="47874"/>
    <lineage>
        <taxon>Bacteria</taxon>
        <taxon>Bacillati</taxon>
        <taxon>Actinomycetota</taxon>
        <taxon>Actinomycetes</taxon>
        <taxon>Micromonosporales</taxon>
        <taxon>Micromonosporaceae</taxon>
        <taxon>Micromonospora</taxon>
    </lineage>
</organism>
<evidence type="ECO:0000256" key="2">
    <source>
        <dbReference type="SAM" id="MobiDB-lite"/>
    </source>
</evidence>
<keyword evidence="1" id="KW-0808">Transferase</keyword>
<evidence type="ECO:0000313" key="5">
    <source>
        <dbReference type="Proteomes" id="UP000070620"/>
    </source>
</evidence>
<dbReference type="InterPro" id="IPR014043">
    <property type="entry name" value="Acyl_transferase_dom"/>
</dbReference>
<keyword evidence="5" id="KW-1185">Reference proteome</keyword>
<gene>
    <name evidence="4" type="ORF">AWW66_12665</name>
</gene>
<dbReference type="Proteomes" id="UP000070620">
    <property type="component" value="Unassembled WGS sequence"/>
</dbReference>
<dbReference type="PANTHER" id="PTHR10982">
    <property type="entry name" value="MALONYL COA-ACYL CARRIER PROTEIN TRANSACYLASE"/>
    <property type="match status" value="1"/>
</dbReference>